<evidence type="ECO:0000313" key="13">
    <source>
        <dbReference type="EMBL" id="CAH3015169.1"/>
    </source>
</evidence>
<evidence type="ECO:0000256" key="11">
    <source>
        <dbReference type="SAM" id="Phobius"/>
    </source>
</evidence>
<reference evidence="13 14" key="1">
    <citation type="submission" date="2022-05" db="EMBL/GenBank/DDBJ databases">
        <authorList>
            <consortium name="Genoscope - CEA"/>
            <person name="William W."/>
        </authorList>
    </citation>
    <scope>NUCLEOTIDE SEQUENCE [LARGE SCALE GENOMIC DNA]</scope>
</reference>
<dbReference type="InterPro" id="IPR003378">
    <property type="entry name" value="Fringe-like_glycosylTrfase"/>
</dbReference>
<dbReference type="Pfam" id="PF02434">
    <property type="entry name" value="Fringe"/>
    <property type="match status" value="1"/>
</dbReference>
<dbReference type="PANTHER" id="PTHR10811">
    <property type="entry name" value="FRINGE-RELATED"/>
    <property type="match status" value="1"/>
</dbReference>
<keyword evidence="5 11" id="KW-0812">Transmembrane</keyword>
<evidence type="ECO:0000256" key="5">
    <source>
        <dbReference type="ARBA" id="ARBA00022692"/>
    </source>
</evidence>
<organism evidence="13 14">
    <name type="scientific">Porites evermanni</name>
    <dbReference type="NCBI Taxonomy" id="104178"/>
    <lineage>
        <taxon>Eukaryota</taxon>
        <taxon>Metazoa</taxon>
        <taxon>Cnidaria</taxon>
        <taxon>Anthozoa</taxon>
        <taxon>Hexacorallia</taxon>
        <taxon>Scleractinia</taxon>
        <taxon>Fungiina</taxon>
        <taxon>Poritidae</taxon>
        <taxon>Porites</taxon>
    </lineage>
</organism>
<evidence type="ECO:0000259" key="12">
    <source>
        <dbReference type="Pfam" id="PF02434"/>
    </source>
</evidence>
<feature type="compositionally biased region" description="Basic and acidic residues" evidence="10">
    <location>
        <begin position="141"/>
        <end position="163"/>
    </location>
</feature>
<keyword evidence="4" id="KW-0808">Transferase</keyword>
<feature type="region of interest" description="Disordered" evidence="10">
    <location>
        <begin position="105"/>
        <end position="163"/>
    </location>
</feature>
<keyword evidence="7 11" id="KW-1133">Transmembrane helix</keyword>
<evidence type="ECO:0000256" key="2">
    <source>
        <dbReference type="ARBA" id="ARBA00008661"/>
    </source>
</evidence>
<evidence type="ECO:0000256" key="10">
    <source>
        <dbReference type="SAM" id="MobiDB-lite"/>
    </source>
</evidence>
<proteinExistence type="inferred from homology"/>
<feature type="transmembrane region" description="Helical" evidence="11">
    <location>
        <begin position="12"/>
        <end position="30"/>
    </location>
</feature>
<evidence type="ECO:0000256" key="7">
    <source>
        <dbReference type="ARBA" id="ARBA00022989"/>
    </source>
</evidence>
<dbReference type="EMBL" id="CALNXI010000020">
    <property type="protein sequence ID" value="CAH3015169.1"/>
    <property type="molecule type" value="Genomic_DNA"/>
</dbReference>
<feature type="domain" description="Fringe-like glycosyltransferase" evidence="12">
    <location>
        <begin position="166"/>
        <end position="416"/>
    </location>
</feature>
<gene>
    <name evidence="13" type="ORF">PEVE_00013519</name>
</gene>
<accession>A0ABN8LDM1</accession>
<name>A0ABN8LDM1_9CNID</name>
<evidence type="ECO:0000256" key="4">
    <source>
        <dbReference type="ARBA" id="ARBA00022679"/>
    </source>
</evidence>
<comment type="similarity">
    <text evidence="2">Belongs to the glycosyltransferase 31 family.</text>
</comment>
<dbReference type="Gene3D" id="3.90.550.50">
    <property type="match status" value="1"/>
</dbReference>
<feature type="compositionally biased region" description="Basic and acidic residues" evidence="10">
    <location>
        <begin position="112"/>
        <end position="121"/>
    </location>
</feature>
<keyword evidence="14" id="KW-1185">Reference proteome</keyword>
<sequence length="450" mass="52264">MYCARRKYRKVLVWICLVAVGQAIFSMFLYEEFNFAPIRHGWTTRTFANEIKTRLRLQSQDVEHTEENLKFIARAKLDHSRKKDESVDFKRSVLIKSAAFQLSGNRKKLHHSPGEIRRSNQDNDLSARISDQERRGHKLSHHDLKHANENNAGHEFRTESPERTKNTEIKDVFISVKTTGEFHKTRVQILLDTWIQNAKNQVYLFTDQDDAKVNKSLGGHLVNTLCEAGHQRTRLCCKMQAELDFFVQLKKKTKWFCHFDDDNYVNVPALLNTLKNFNPEDDVYLGKPSLIREMEAWDRLDGNKQKKFWFATGGAGFCLSRALVNKMRPYISDGKFIESCERIKLPDDCTVGFISEVLVKAKLKRSELFHSHLESLPFLPQSEFSKQITFSHGFMGGSYNRISIDGPFNVVDDPSRFKSVHCFLNHETSWCPKSENKDKTGDDDKLKTYR</sequence>
<evidence type="ECO:0000256" key="1">
    <source>
        <dbReference type="ARBA" id="ARBA00004606"/>
    </source>
</evidence>
<evidence type="ECO:0000256" key="3">
    <source>
        <dbReference type="ARBA" id="ARBA00022676"/>
    </source>
</evidence>
<evidence type="ECO:0000256" key="6">
    <source>
        <dbReference type="ARBA" id="ARBA00022968"/>
    </source>
</evidence>
<keyword evidence="8 11" id="KW-0472">Membrane</keyword>
<comment type="caution">
    <text evidence="13">The sequence shown here is derived from an EMBL/GenBank/DDBJ whole genome shotgun (WGS) entry which is preliminary data.</text>
</comment>
<dbReference type="Proteomes" id="UP001159427">
    <property type="component" value="Unassembled WGS sequence"/>
</dbReference>
<evidence type="ECO:0000256" key="8">
    <source>
        <dbReference type="ARBA" id="ARBA00023136"/>
    </source>
</evidence>
<evidence type="ECO:0000313" key="14">
    <source>
        <dbReference type="Proteomes" id="UP001159427"/>
    </source>
</evidence>
<keyword evidence="6" id="KW-0735">Signal-anchor</keyword>
<keyword evidence="3" id="KW-0328">Glycosyltransferase</keyword>
<comment type="subcellular location">
    <subcellularLocation>
        <location evidence="9">Endomembrane system</location>
        <topology evidence="9">Single-pass membrane protein</topology>
    </subcellularLocation>
    <subcellularLocation>
        <location evidence="1">Membrane</location>
        <topology evidence="1">Single-pass type II membrane protein</topology>
    </subcellularLocation>
</comment>
<protein>
    <recommendedName>
        <fullName evidence="12">Fringe-like glycosyltransferase domain-containing protein</fullName>
    </recommendedName>
</protein>
<evidence type="ECO:0000256" key="9">
    <source>
        <dbReference type="ARBA" id="ARBA00037847"/>
    </source>
</evidence>